<dbReference type="AlphaFoldDB" id="A0A0F9SDD1"/>
<proteinExistence type="predicted"/>
<evidence type="ECO:0000313" key="2">
    <source>
        <dbReference type="EMBL" id="KKN65039.1"/>
    </source>
</evidence>
<feature type="compositionally biased region" description="Basic and acidic residues" evidence="1">
    <location>
        <begin position="1"/>
        <end position="15"/>
    </location>
</feature>
<dbReference type="EMBL" id="LAZR01000537">
    <property type="protein sequence ID" value="KKN65039.1"/>
    <property type="molecule type" value="Genomic_DNA"/>
</dbReference>
<comment type="caution">
    <text evidence="2">The sequence shown here is derived from an EMBL/GenBank/DDBJ whole genome shotgun (WGS) entry which is preliminary data.</text>
</comment>
<accession>A0A0F9SDD1</accession>
<gene>
    <name evidence="2" type="ORF">LCGC14_0485960</name>
</gene>
<name>A0A0F9SDD1_9ZZZZ</name>
<organism evidence="2">
    <name type="scientific">marine sediment metagenome</name>
    <dbReference type="NCBI Taxonomy" id="412755"/>
    <lineage>
        <taxon>unclassified sequences</taxon>
        <taxon>metagenomes</taxon>
        <taxon>ecological metagenomes</taxon>
    </lineage>
</organism>
<sequence>MSRDLTDHVRERDESEGPPMKPITDDEAKAFLGLFDSIDPEPWEAWQEGGKGLGGLAYVITPRGELCVGCDKDGDADMGMAAWIVVARSLAPRLLADRTVAMEIIEGLLADYDLVAKESKRAFVFCHHHGYKYEGNVVKHYNEKAHALIAAVKGGE</sequence>
<protein>
    <submittedName>
        <fullName evidence="2">Uncharacterized protein</fullName>
    </submittedName>
</protein>
<reference evidence="2" key="1">
    <citation type="journal article" date="2015" name="Nature">
        <title>Complex archaea that bridge the gap between prokaryotes and eukaryotes.</title>
        <authorList>
            <person name="Spang A."/>
            <person name="Saw J.H."/>
            <person name="Jorgensen S.L."/>
            <person name="Zaremba-Niedzwiedzka K."/>
            <person name="Martijn J."/>
            <person name="Lind A.E."/>
            <person name="van Eijk R."/>
            <person name="Schleper C."/>
            <person name="Guy L."/>
            <person name="Ettema T.J."/>
        </authorList>
    </citation>
    <scope>NUCLEOTIDE SEQUENCE</scope>
</reference>
<evidence type="ECO:0000256" key="1">
    <source>
        <dbReference type="SAM" id="MobiDB-lite"/>
    </source>
</evidence>
<feature type="region of interest" description="Disordered" evidence="1">
    <location>
        <begin position="1"/>
        <end position="24"/>
    </location>
</feature>